<dbReference type="InterPro" id="IPR003838">
    <property type="entry name" value="ABC3_permease_C"/>
</dbReference>
<dbReference type="STRING" id="349124.Hhal_2303"/>
<dbReference type="PIRSF" id="PIRSF003097">
    <property type="entry name" value="FtsX"/>
    <property type="match status" value="1"/>
</dbReference>
<comment type="function">
    <text evidence="12">Part of the ABC transporter FtsEX involved in cellular division.</text>
</comment>
<keyword evidence="7 12" id="KW-0132">Cell division</keyword>
<dbReference type="Pfam" id="PF18075">
    <property type="entry name" value="FtsX_ECD"/>
    <property type="match status" value="1"/>
</dbReference>
<evidence type="ECO:0000256" key="5">
    <source>
        <dbReference type="ARBA" id="ARBA00022475"/>
    </source>
</evidence>
<keyword evidence="6 12" id="KW-0997">Cell inner membrane</keyword>
<evidence type="ECO:0000256" key="2">
    <source>
        <dbReference type="ARBA" id="ARBA00007379"/>
    </source>
</evidence>
<feature type="transmembrane region" description="Helical" evidence="14">
    <location>
        <begin position="220"/>
        <end position="240"/>
    </location>
</feature>
<keyword evidence="5 12" id="KW-1003">Cell membrane</keyword>
<dbReference type="KEGG" id="hha:Hhal_2303"/>
<feature type="region of interest" description="Disordered" evidence="13">
    <location>
        <begin position="1"/>
        <end position="21"/>
    </location>
</feature>
<evidence type="ECO:0000313" key="17">
    <source>
        <dbReference type="EMBL" id="ABM63066.1"/>
    </source>
</evidence>
<evidence type="ECO:0000256" key="3">
    <source>
        <dbReference type="ARBA" id="ARBA00011160"/>
    </source>
</evidence>
<accession>A1WZF4</accession>
<comment type="subcellular location">
    <subcellularLocation>
        <location evidence="1">Cell inner membrane</location>
        <topology evidence="1">Multi-pass membrane protein</topology>
    </subcellularLocation>
</comment>
<feature type="domain" description="ABC3 transporter permease C-terminal" evidence="15">
    <location>
        <begin position="223"/>
        <end position="340"/>
    </location>
</feature>
<evidence type="ECO:0000256" key="1">
    <source>
        <dbReference type="ARBA" id="ARBA00004429"/>
    </source>
</evidence>
<evidence type="ECO:0000256" key="14">
    <source>
        <dbReference type="SAM" id="Phobius"/>
    </source>
</evidence>
<evidence type="ECO:0000259" key="16">
    <source>
        <dbReference type="Pfam" id="PF18075"/>
    </source>
</evidence>
<evidence type="ECO:0000256" key="6">
    <source>
        <dbReference type="ARBA" id="ARBA00022519"/>
    </source>
</evidence>
<keyword evidence="11 12" id="KW-0131">Cell cycle</keyword>
<dbReference type="PANTHER" id="PTHR47755">
    <property type="entry name" value="CELL DIVISION PROTEIN FTSX"/>
    <property type="match status" value="1"/>
</dbReference>
<feature type="domain" description="FtsX extracellular" evidence="16">
    <location>
        <begin position="107"/>
        <end position="197"/>
    </location>
</feature>
<dbReference type="InterPro" id="IPR040690">
    <property type="entry name" value="FtsX_ECD"/>
</dbReference>
<evidence type="ECO:0000256" key="12">
    <source>
        <dbReference type="PIRNR" id="PIRNR003097"/>
    </source>
</evidence>
<dbReference type="eggNOG" id="COG2177">
    <property type="taxonomic scope" value="Bacteria"/>
</dbReference>
<reference evidence="17 18" key="2">
    <citation type="journal article" date="2013" name="Stand. Genomic Sci.">
        <title>Complete genome sequence of Halorhodospira halophila SL1.</title>
        <authorList>
            <person name="Challacombe J.F."/>
            <person name="Majid S."/>
            <person name="Deole R."/>
            <person name="Brettin T.S."/>
            <person name="Bruce D."/>
            <person name="Delano S.F."/>
            <person name="Detter J.C."/>
            <person name="Gleasner C.D."/>
            <person name="Han C.S."/>
            <person name="Misra M."/>
            <person name="Reitenga K.G."/>
            <person name="Mikhailova N."/>
            <person name="Woyke T."/>
            <person name="Pitluck S."/>
            <person name="Nolan M."/>
            <person name="Land M.L."/>
            <person name="Saunders E."/>
            <person name="Tapia R."/>
            <person name="Lapidus A."/>
            <person name="Ivanova N."/>
            <person name="Hoff W.D."/>
        </authorList>
    </citation>
    <scope>NUCLEOTIDE SEQUENCE [LARGE SCALE GENOMIC DNA]</scope>
    <source>
        <strain evidence="18">DSM 244 / SL1</strain>
    </source>
</reference>
<evidence type="ECO:0000256" key="4">
    <source>
        <dbReference type="ARBA" id="ARBA00021907"/>
    </source>
</evidence>
<reference evidence="18" key="1">
    <citation type="submission" date="2006-12" db="EMBL/GenBank/DDBJ databases">
        <title>Complete sequence of Halorhodospira halophila SL1.</title>
        <authorList>
            <consortium name="US DOE Joint Genome Institute"/>
            <person name="Copeland A."/>
            <person name="Lucas S."/>
            <person name="Lapidus A."/>
            <person name="Barry K."/>
            <person name="Detter J.C."/>
            <person name="Glavina del Rio T."/>
            <person name="Hammon N."/>
            <person name="Israni S."/>
            <person name="Dalin E."/>
            <person name="Tice H."/>
            <person name="Pitluck S."/>
            <person name="Saunders E."/>
            <person name="Brettin T."/>
            <person name="Bruce D."/>
            <person name="Han C."/>
            <person name="Tapia R."/>
            <person name="Schmutz J."/>
            <person name="Larimer F."/>
            <person name="Land M."/>
            <person name="Hauser L."/>
            <person name="Kyrpides N."/>
            <person name="Mikhailova N."/>
            <person name="Hoff W."/>
            <person name="Richardson P."/>
        </authorList>
    </citation>
    <scope>NUCLEOTIDE SEQUENCE [LARGE SCALE GENOMIC DNA]</scope>
    <source>
        <strain evidence="18">DSM 244 / SL1</strain>
    </source>
</reference>
<dbReference type="EMBL" id="CP000544">
    <property type="protein sequence ID" value="ABM63066.1"/>
    <property type="molecule type" value="Genomic_DNA"/>
</dbReference>
<gene>
    <name evidence="17" type="ordered locus">Hhal_2303</name>
</gene>
<comment type="similarity">
    <text evidence="2 12">Belongs to the ABC-4 integral membrane protein family. FtsX subfamily.</text>
</comment>
<dbReference type="InterPro" id="IPR047590">
    <property type="entry name" value="FtsX_proteobact-type"/>
</dbReference>
<keyword evidence="8 14" id="KW-0812">Transmembrane</keyword>
<evidence type="ECO:0000313" key="18">
    <source>
        <dbReference type="Proteomes" id="UP000000647"/>
    </source>
</evidence>
<comment type="subunit">
    <text evidence="3">Forms a membrane-associated complex with FtsE.</text>
</comment>
<feature type="transmembrane region" description="Helical" evidence="14">
    <location>
        <begin position="71"/>
        <end position="91"/>
    </location>
</feature>
<keyword evidence="10 12" id="KW-0472">Membrane</keyword>
<sequence length="348" mass="36746">MARRPERGATPRRRQARAEARAQRAALRTSRRSEAGAIGRLLAAPLLYLSRHAQALAAAVQRARGAPLHSVLTSAVVGIALALPAAFMLSLENAERVAGGWEDGAPQISLFLAHDAGPDTLREQAEVAAEQAGVTRVEPVTPDAALAEFRAGSDFDAALELLDENPLPPVLVVTVDRGLDPDAVAELAEGLADDPAVVRMRLDQEWVERLHAIMTLAERALWSAGVLLALAVILVIGNTIRLTIESRRHEIEIIKLIGGGNGFVRRPFLYEGIGYGLIGGLLAWLLTEAGRWALAGPASRLAATYGTDFTLSGLGLANGLLLSVGGAALGVLGAWTAVARHLSAIEPR</sequence>
<dbReference type="GO" id="GO:0005886">
    <property type="term" value="C:plasma membrane"/>
    <property type="evidence" value="ECO:0007669"/>
    <property type="project" value="UniProtKB-SubCell"/>
</dbReference>
<proteinExistence type="inferred from homology"/>
<evidence type="ECO:0000256" key="7">
    <source>
        <dbReference type="ARBA" id="ARBA00022618"/>
    </source>
</evidence>
<evidence type="ECO:0000256" key="13">
    <source>
        <dbReference type="SAM" id="MobiDB-lite"/>
    </source>
</evidence>
<protein>
    <recommendedName>
        <fullName evidence="4 12">Cell division protein FtsX</fullName>
    </recommendedName>
</protein>
<dbReference type="GO" id="GO:0051301">
    <property type="term" value="P:cell division"/>
    <property type="evidence" value="ECO:0007669"/>
    <property type="project" value="UniProtKB-KW"/>
</dbReference>
<evidence type="ECO:0000259" key="15">
    <source>
        <dbReference type="Pfam" id="PF02687"/>
    </source>
</evidence>
<keyword evidence="18" id="KW-1185">Reference proteome</keyword>
<dbReference type="RefSeq" id="WP_011815088.1">
    <property type="nucleotide sequence ID" value="NC_008789.1"/>
</dbReference>
<dbReference type="AlphaFoldDB" id="A1WZF4"/>
<dbReference type="NCBIfam" id="TIGR00439">
    <property type="entry name" value="FtsX_Gneg"/>
    <property type="match status" value="1"/>
</dbReference>
<evidence type="ECO:0000256" key="8">
    <source>
        <dbReference type="ARBA" id="ARBA00022692"/>
    </source>
</evidence>
<dbReference type="Pfam" id="PF02687">
    <property type="entry name" value="FtsX"/>
    <property type="match status" value="1"/>
</dbReference>
<dbReference type="Proteomes" id="UP000000647">
    <property type="component" value="Chromosome"/>
</dbReference>
<evidence type="ECO:0000256" key="9">
    <source>
        <dbReference type="ARBA" id="ARBA00022989"/>
    </source>
</evidence>
<dbReference type="OrthoDB" id="9813411at2"/>
<keyword evidence="9 14" id="KW-1133">Transmembrane helix</keyword>
<dbReference type="InterPro" id="IPR004513">
    <property type="entry name" value="FtsX"/>
</dbReference>
<feature type="transmembrane region" description="Helical" evidence="14">
    <location>
        <begin position="314"/>
        <end position="338"/>
    </location>
</feature>
<dbReference type="HOGENOM" id="CLU_073546_0_0_6"/>
<feature type="transmembrane region" description="Helical" evidence="14">
    <location>
        <begin position="273"/>
        <end position="294"/>
    </location>
</feature>
<dbReference type="Gene3D" id="3.30.70.3040">
    <property type="match status" value="1"/>
</dbReference>
<organism evidence="17 18">
    <name type="scientific">Halorhodospira halophila (strain DSM 244 / SL1)</name>
    <name type="common">Ectothiorhodospira halophila (strain DSM 244 / SL1)</name>
    <dbReference type="NCBI Taxonomy" id="349124"/>
    <lineage>
        <taxon>Bacteria</taxon>
        <taxon>Pseudomonadati</taxon>
        <taxon>Pseudomonadota</taxon>
        <taxon>Gammaproteobacteria</taxon>
        <taxon>Chromatiales</taxon>
        <taxon>Ectothiorhodospiraceae</taxon>
        <taxon>Halorhodospira</taxon>
    </lineage>
</organism>
<evidence type="ECO:0000256" key="11">
    <source>
        <dbReference type="ARBA" id="ARBA00023306"/>
    </source>
</evidence>
<name>A1WZF4_HALHL</name>
<dbReference type="GO" id="GO:0032153">
    <property type="term" value="C:cell division site"/>
    <property type="evidence" value="ECO:0007669"/>
    <property type="project" value="TreeGrafter"/>
</dbReference>
<dbReference type="PANTHER" id="PTHR47755:SF1">
    <property type="entry name" value="CELL DIVISION PROTEIN FTSX"/>
    <property type="match status" value="1"/>
</dbReference>
<evidence type="ECO:0000256" key="10">
    <source>
        <dbReference type="ARBA" id="ARBA00023136"/>
    </source>
</evidence>